<dbReference type="STRING" id="293826.Amet_4137"/>
<keyword evidence="2" id="KW-1185">Reference proteome</keyword>
<evidence type="ECO:0000313" key="2">
    <source>
        <dbReference type="Proteomes" id="UP000001572"/>
    </source>
</evidence>
<organism evidence="1 2">
    <name type="scientific">Alkaliphilus metalliredigens (strain QYMF)</name>
    <dbReference type="NCBI Taxonomy" id="293826"/>
    <lineage>
        <taxon>Bacteria</taxon>
        <taxon>Bacillati</taxon>
        <taxon>Bacillota</taxon>
        <taxon>Clostridia</taxon>
        <taxon>Peptostreptococcales</taxon>
        <taxon>Natronincolaceae</taxon>
        <taxon>Alkaliphilus</taxon>
    </lineage>
</organism>
<dbReference type="HOGENOM" id="CLU_3211546_0_0_9"/>
<dbReference type="Proteomes" id="UP000001572">
    <property type="component" value="Chromosome"/>
</dbReference>
<proteinExistence type="predicted"/>
<dbReference type="KEGG" id="amt:Amet_4137"/>
<dbReference type="AlphaFoldDB" id="A6TVK0"/>
<evidence type="ECO:0000313" key="1">
    <source>
        <dbReference type="EMBL" id="ABR50218.1"/>
    </source>
</evidence>
<dbReference type="EMBL" id="CP000724">
    <property type="protein sequence ID" value="ABR50218.1"/>
    <property type="molecule type" value="Genomic_DNA"/>
</dbReference>
<sequence length="44" mass="4947">MPLCYLRNGNSGDENRNVLFGIGVNFIEVDEFYLLVQLNISVLG</sequence>
<gene>
    <name evidence="1" type="ordered locus">Amet_4137</name>
</gene>
<protein>
    <submittedName>
        <fullName evidence="1">Uncharacterized protein</fullName>
    </submittedName>
</protein>
<name>A6TVK0_ALKMQ</name>
<accession>A6TVK0</accession>
<reference evidence="2" key="1">
    <citation type="journal article" date="2016" name="Genome Announc.">
        <title>Complete genome sequence of Alkaliphilus metalliredigens strain QYMF, an alkaliphilic and metal-reducing bacterium isolated from borax-contaminated leachate ponds.</title>
        <authorList>
            <person name="Hwang C."/>
            <person name="Copeland A."/>
            <person name="Lucas S."/>
            <person name="Lapidus A."/>
            <person name="Barry K."/>
            <person name="Detter J.C."/>
            <person name="Glavina Del Rio T."/>
            <person name="Hammon N."/>
            <person name="Israni S."/>
            <person name="Dalin E."/>
            <person name="Tice H."/>
            <person name="Pitluck S."/>
            <person name="Chertkov O."/>
            <person name="Brettin T."/>
            <person name="Bruce D."/>
            <person name="Han C."/>
            <person name="Schmutz J."/>
            <person name="Larimer F."/>
            <person name="Land M.L."/>
            <person name="Hauser L."/>
            <person name="Kyrpides N."/>
            <person name="Mikhailova N."/>
            <person name="Ye Q."/>
            <person name="Zhou J."/>
            <person name="Richardson P."/>
            <person name="Fields M.W."/>
        </authorList>
    </citation>
    <scope>NUCLEOTIDE SEQUENCE [LARGE SCALE GENOMIC DNA]</scope>
    <source>
        <strain evidence="2">QYMF</strain>
    </source>
</reference>